<protein>
    <submittedName>
        <fullName evidence="4">DUF21 domain-containing protein At5g52790-like</fullName>
    </submittedName>
</protein>
<accession>A0ABM1B5I8</accession>
<name>A0ABM1B5I8_LIMPO</name>
<evidence type="ECO:0000313" key="4">
    <source>
        <dbReference type="RefSeq" id="XP_013775251.1"/>
    </source>
</evidence>
<dbReference type="Proteomes" id="UP000694941">
    <property type="component" value="Unplaced"/>
</dbReference>
<organism evidence="3 4">
    <name type="scientific">Limulus polyphemus</name>
    <name type="common">Atlantic horseshoe crab</name>
    <dbReference type="NCBI Taxonomy" id="6850"/>
    <lineage>
        <taxon>Eukaryota</taxon>
        <taxon>Metazoa</taxon>
        <taxon>Ecdysozoa</taxon>
        <taxon>Arthropoda</taxon>
        <taxon>Chelicerata</taxon>
        <taxon>Merostomata</taxon>
        <taxon>Xiphosura</taxon>
        <taxon>Limulidae</taxon>
        <taxon>Limulus</taxon>
    </lineage>
</organism>
<keyword evidence="3" id="KW-1185">Reference proteome</keyword>
<feature type="region of interest" description="Disordered" evidence="2">
    <location>
        <begin position="1"/>
        <end position="21"/>
    </location>
</feature>
<keyword evidence="1" id="KW-0677">Repeat</keyword>
<proteinExistence type="predicted"/>
<evidence type="ECO:0000256" key="2">
    <source>
        <dbReference type="SAM" id="MobiDB-lite"/>
    </source>
</evidence>
<reference evidence="4" key="1">
    <citation type="submission" date="2025-08" db="UniProtKB">
        <authorList>
            <consortium name="RefSeq"/>
        </authorList>
    </citation>
    <scope>IDENTIFICATION</scope>
    <source>
        <tissue evidence="4">Muscle</tissue>
    </source>
</reference>
<dbReference type="PANTHER" id="PTHR12064">
    <property type="entry name" value="METAL TRANSPORTER CNNM"/>
    <property type="match status" value="1"/>
</dbReference>
<gene>
    <name evidence="4" type="primary">LOC106460114</name>
</gene>
<dbReference type="GeneID" id="106460114"/>
<dbReference type="SUPFAM" id="SSF54631">
    <property type="entry name" value="CBS-domain pair"/>
    <property type="match status" value="1"/>
</dbReference>
<dbReference type="PANTHER" id="PTHR12064:SF97">
    <property type="entry name" value="METAL TRANSPORTER CNNM-5"/>
    <property type="match status" value="1"/>
</dbReference>
<dbReference type="InterPro" id="IPR046342">
    <property type="entry name" value="CBS_dom_sf"/>
</dbReference>
<evidence type="ECO:0000256" key="1">
    <source>
        <dbReference type="ARBA" id="ARBA00022737"/>
    </source>
</evidence>
<evidence type="ECO:0000313" key="3">
    <source>
        <dbReference type="Proteomes" id="UP000694941"/>
    </source>
</evidence>
<dbReference type="RefSeq" id="XP_013775251.1">
    <property type="nucleotide sequence ID" value="XM_013919797.2"/>
</dbReference>
<sequence>MHQRALVDIHGPQPEKHETSNVEDPLTLDEVMIIQGALSMRDKTVRNAMVPVDKVFMMSCDTILNEAAMMKIVWAGHSRIPIYENSVQNIVGILLVKTLLRLNPYQGVSIQQLMGSKCVRHVHRVSEAMPLFDLLNVFQTGRCHLSIVHASSGSPEKYQEDFSKKTYSFTDTIVGIITLEDVIEELIQEEILDEKDITEAHLRATMAKARFARSLSFAVFPRAENLPISMTFERSVPEQKSSLLGVQSTAAILTNNSPRYDLMYKEERVPNSEDTTDLRANLLQPDSYHSSSSE</sequence>
<dbReference type="InterPro" id="IPR045095">
    <property type="entry name" value="ACDP"/>
</dbReference>
<dbReference type="Gene3D" id="3.10.580.10">
    <property type="entry name" value="CBS-domain"/>
    <property type="match status" value="1"/>
</dbReference>
<dbReference type="InterPro" id="IPR044751">
    <property type="entry name" value="Ion_transp-like_CBS"/>
</dbReference>
<dbReference type="CDD" id="cd04590">
    <property type="entry name" value="CBS_pair_CorC_HlyC_assoc"/>
    <property type="match status" value="1"/>
</dbReference>